<reference evidence="1 2" key="1">
    <citation type="submission" date="2021-06" db="EMBL/GenBank/DDBJ databases">
        <title>Caerostris darwini draft genome.</title>
        <authorList>
            <person name="Kono N."/>
            <person name="Arakawa K."/>
        </authorList>
    </citation>
    <scope>NUCLEOTIDE SEQUENCE [LARGE SCALE GENOMIC DNA]</scope>
</reference>
<gene>
    <name evidence="1" type="ORF">CDAR_384361</name>
</gene>
<proteinExistence type="predicted"/>
<organism evidence="1 2">
    <name type="scientific">Caerostris darwini</name>
    <dbReference type="NCBI Taxonomy" id="1538125"/>
    <lineage>
        <taxon>Eukaryota</taxon>
        <taxon>Metazoa</taxon>
        <taxon>Ecdysozoa</taxon>
        <taxon>Arthropoda</taxon>
        <taxon>Chelicerata</taxon>
        <taxon>Arachnida</taxon>
        <taxon>Araneae</taxon>
        <taxon>Araneomorphae</taxon>
        <taxon>Entelegynae</taxon>
        <taxon>Araneoidea</taxon>
        <taxon>Araneidae</taxon>
        <taxon>Caerostris</taxon>
    </lineage>
</organism>
<dbReference type="Proteomes" id="UP001054837">
    <property type="component" value="Unassembled WGS sequence"/>
</dbReference>
<comment type="caution">
    <text evidence="1">The sequence shown here is derived from an EMBL/GenBank/DDBJ whole genome shotgun (WGS) entry which is preliminary data.</text>
</comment>
<keyword evidence="2" id="KW-1185">Reference proteome</keyword>
<dbReference type="AlphaFoldDB" id="A0AAV4M4F1"/>
<evidence type="ECO:0000313" key="1">
    <source>
        <dbReference type="EMBL" id="GIX67254.1"/>
    </source>
</evidence>
<dbReference type="EMBL" id="BPLQ01000075">
    <property type="protein sequence ID" value="GIX67254.1"/>
    <property type="molecule type" value="Genomic_DNA"/>
</dbReference>
<protein>
    <submittedName>
        <fullName evidence="1">Uncharacterized protein</fullName>
    </submittedName>
</protein>
<sequence length="132" mass="15082">MHSAPVILCDMEPRQQIMQCAPCHTKDKILAGRLLYREGGFFIGPPSPASPCHFERNSHEDFHHFRPENFFPNCHPNSKGLKALLFVWRDLFKKLEDERVLLSTGGIGFKIGINYSRPCCNSIIVSTRLAKR</sequence>
<name>A0AAV4M4F1_9ARAC</name>
<evidence type="ECO:0000313" key="2">
    <source>
        <dbReference type="Proteomes" id="UP001054837"/>
    </source>
</evidence>
<accession>A0AAV4M4F1</accession>